<dbReference type="InterPro" id="IPR010138">
    <property type="entry name" value="UDP-diacylglucosamine_Hdrlase"/>
</dbReference>
<comment type="catalytic activity">
    <reaction evidence="10">
        <text>UDP-2-N,3-O-bis[(3R)-3-hydroxytetradecanoyl]-alpha-D-glucosamine + H2O = 2-N,3-O-bis[(3R)-3-hydroxytetradecanoyl]-alpha-D-glucosaminyl 1-phosphate + UMP + 2 H(+)</text>
        <dbReference type="Rhea" id="RHEA:25213"/>
        <dbReference type="ChEBI" id="CHEBI:15377"/>
        <dbReference type="ChEBI" id="CHEBI:15378"/>
        <dbReference type="ChEBI" id="CHEBI:57865"/>
        <dbReference type="ChEBI" id="CHEBI:57957"/>
        <dbReference type="ChEBI" id="CHEBI:78847"/>
        <dbReference type="EC" id="3.6.1.54"/>
    </reaction>
</comment>
<proteinExistence type="inferred from homology"/>
<comment type="cofactor">
    <cofactor evidence="10">
        <name>Mn(2+)</name>
        <dbReference type="ChEBI" id="CHEBI:29035"/>
    </cofactor>
    <text evidence="10">Binds 2 Mn(2+) ions per subunit in a binuclear metal center.</text>
</comment>
<feature type="binding site" evidence="10">
    <location>
        <position position="213"/>
    </location>
    <ligand>
        <name>Mn(2+)</name>
        <dbReference type="ChEBI" id="CHEBI:29035"/>
        <label>1</label>
    </ligand>
</feature>
<evidence type="ECO:0000256" key="5">
    <source>
        <dbReference type="ARBA" id="ARBA00022723"/>
    </source>
</evidence>
<dbReference type="RefSeq" id="WP_110253746.1">
    <property type="nucleotide sequence ID" value="NZ_QJKB01000001.1"/>
</dbReference>
<dbReference type="InterPro" id="IPR029052">
    <property type="entry name" value="Metallo-depent_PP-like"/>
</dbReference>
<dbReference type="GO" id="GO:0008758">
    <property type="term" value="F:UDP-2,3-diacylglucosamine hydrolase activity"/>
    <property type="evidence" value="ECO:0007669"/>
    <property type="project" value="UniProtKB-UniRule"/>
</dbReference>
<dbReference type="EMBL" id="QJKB01000001">
    <property type="protein sequence ID" value="PXX47361.1"/>
    <property type="molecule type" value="Genomic_DNA"/>
</dbReference>
<dbReference type="GO" id="GO:0019897">
    <property type="term" value="C:extrinsic component of plasma membrane"/>
    <property type="evidence" value="ECO:0007669"/>
    <property type="project" value="UniProtKB-UniRule"/>
</dbReference>
<sequence length="261" mass="29307">MIADHNANQTKAQPELVALFVSDTHLNPGLPLTTEAFLRFLEKQAISAKALYLLGDLFEYWVGDDNINDAYNLRIVQALRKVHDHGVQLYWIAGNRDFLIGTDFAAATGAVLLHDPSVIELAGKKVIISHGDAQCTDDHAYMKFREQVRQAEWQNNFLAMPLDQRKKIIEGLRTESKMEQKQKSVAIMDVNADAIAALFSQTGTSTMIHGHTHRPAIHVSNDQTRYVLPDWDCEDPDKRGGWLAAYSDGSIQTYDWDGSLK</sequence>
<name>A0A318JEC7_9BURK</name>
<dbReference type="GO" id="GO:0005737">
    <property type="term" value="C:cytoplasm"/>
    <property type="evidence" value="ECO:0007669"/>
    <property type="project" value="InterPro"/>
</dbReference>
<organism evidence="12 13">
    <name type="scientific">Undibacterium pigrum</name>
    <dbReference type="NCBI Taxonomy" id="401470"/>
    <lineage>
        <taxon>Bacteria</taxon>
        <taxon>Pseudomonadati</taxon>
        <taxon>Pseudomonadota</taxon>
        <taxon>Betaproteobacteria</taxon>
        <taxon>Burkholderiales</taxon>
        <taxon>Oxalobacteraceae</taxon>
        <taxon>Undibacterium</taxon>
    </lineage>
</organism>
<feature type="binding site" evidence="10">
    <location>
        <position position="211"/>
    </location>
    <ligand>
        <name>substrate</name>
    </ligand>
</feature>
<keyword evidence="4 10" id="KW-0441">Lipid A biosynthesis</keyword>
<feature type="binding site" evidence="10">
    <location>
        <position position="56"/>
    </location>
    <ligand>
        <name>Mn(2+)</name>
        <dbReference type="ChEBI" id="CHEBI:29035"/>
        <label>2</label>
    </ligand>
</feature>
<keyword evidence="3 10" id="KW-0997">Cell inner membrane</keyword>
<evidence type="ECO:0000256" key="7">
    <source>
        <dbReference type="ARBA" id="ARBA00023098"/>
    </source>
</evidence>
<dbReference type="InterPro" id="IPR043461">
    <property type="entry name" value="LpxH-like"/>
</dbReference>
<dbReference type="InterPro" id="IPR004843">
    <property type="entry name" value="Calcineurin-like_PHP"/>
</dbReference>
<feature type="binding site" evidence="10">
    <location>
        <position position="176"/>
    </location>
    <ligand>
        <name>substrate</name>
    </ligand>
</feature>
<gene>
    <name evidence="10" type="primary">lpxH</name>
    <name evidence="12" type="ORF">DFR42_101939</name>
</gene>
<dbReference type="GO" id="GO:0009245">
    <property type="term" value="P:lipid A biosynthetic process"/>
    <property type="evidence" value="ECO:0007669"/>
    <property type="project" value="UniProtKB-UniRule"/>
</dbReference>
<keyword evidence="8 10" id="KW-0472">Membrane</keyword>
<keyword evidence="1 10" id="KW-1003">Cell membrane</keyword>
<keyword evidence="5 10" id="KW-0479">Metal-binding</keyword>
<keyword evidence="2 10" id="KW-0444">Lipid biosynthesis</keyword>
<dbReference type="OrthoDB" id="9783283at2"/>
<protein>
    <recommendedName>
        <fullName evidence="10">UDP-2,3-diacylglucosamine hydrolase</fullName>
        <ecNumber evidence="10">3.6.1.54</ecNumber>
    </recommendedName>
    <alternativeName>
        <fullName evidence="10">UDP-2,3-diacylglucosamine diphosphatase</fullName>
    </alternativeName>
</protein>
<evidence type="ECO:0000256" key="2">
    <source>
        <dbReference type="ARBA" id="ARBA00022516"/>
    </source>
</evidence>
<evidence type="ECO:0000256" key="9">
    <source>
        <dbReference type="ARBA" id="ARBA00023211"/>
    </source>
</evidence>
<dbReference type="HAMAP" id="MF_00575">
    <property type="entry name" value="LpxH"/>
    <property type="match status" value="1"/>
</dbReference>
<dbReference type="GO" id="GO:0030145">
    <property type="term" value="F:manganese ion binding"/>
    <property type="evidence" value="ECO:0007669"/>
    <property type="project" value="UniProtKB-UniRule"/>
</dbReference>
<dbReference type="CDD" id="cd07398">
    <property type="entry name" value="MPP_YbbF-LpxH"/>
    <property type="match status" value="1"/>
</dbReference>
<comment type="similarity">
    <text evidence="10">Belongs to the LpxH family.</text>
</comment>
<dbReference type="Pfam" id="PF00149">
    <property type="entry name" value="Metallophos"/>
    <property type="match status" value="1"/>
</dbReference>
<comment type="pathway">
    <text evidence="10">Glycolipid biosynthesis; lipid IV(A) biosynthesis; lipid IV(A) from (3R)-3-hydroxytetradecanoyl-[acyl-carrier-protein] and UDP-N-acetyl-alpha-D-glucosamine: step 4/6.</text>
</comment>
<dbReference type="Gene3D" id="3.60.21.10">
    <property type="match status" value="1"/>
</dbReference>
<feature type="binding site" evidence="10">
    <location>
        <position position="138"/>
    </location>
    <ligand>
        <name>substrate</name>
    </ligand>
</feature>
<dbReference type="Proteomes" id="UP000247792">
    <property type="component" value="Unassembled WGS sequence"/>
</dbReference>
<dbReference type="UniPathway" id="UPA00359">
    <property type="reaction ID" value="UER00480"/>
</dbReference>
<accession>A0A318JEC7</accession>
<dbReference type="PANTHER" id="PTHR34990:SF1">
    <property type="entry name" value="UDP-2,3-DIACYLGLUCOSAMINE HYDROLASE"/>
    <property type="match status" value="1"/>
</dbReference>
<comment type="function">
    <text evidence="10">Hydrolyzes the pyrophosphate bond of UDP-2,3-diacylglucosamine to yield 2,3-diacylglucosamine 1-phosphate (lipid X) and UMP by catalyzing the attack of water at the alpha-P atom. Involved in the biosynthesis of lipid A, a phosphorylated glycolipid that anchors the lipopolysaccharide to the outer membrane of the cell.</text>
</comment>
<evidence type="ECO:0000256" key="10">
    <source>
        <dbReference type="HAMAP-Rule" id="MF_00575"/>
    </source>
</evidence>
<feature type="binding site" evidence="10">
    <location>
        <position position="130"/>
    </location>
    <ligand>
        <name>Mn(2+)</name>
        <dbReference type="ChEBI" id="CHEBI:29035"/>
        <label>2</label>
    </ligand>
</feature>
<evidence type="ECO:0000259" key="11">
    <source>
        <dbReference type="Pfam" id="PF00149"/>
    </source>
</evidence>
<evidence type="ECO:0000256" key="1">
    <source>
        <dbReference type="ARBA" id="ARBA00022475"/>
    </source>
</evidence>
<dbReference type="SUPFAM" id="SSF56300">
    <property type="entry name" value="Metallo-dependent phosphatases"/>
    <property type="match status" value="1"/>
</dbReference>
<comment type="caution">
    <text evidence="12">The sequence shown here is derived from an EMBL/GenBank/DDBJ whole genome shotgun (WGS) entry which is preliminary data.</text>
</comment>
<evidence type="ECO:0000313" key="12">
    <source>
        <dbReference type="EMBL" id="PXX47361.1"/>
    </source>
</evidence>
<feature type="binding site" evidence="10">
    <location>
        <position position="95"/>
    </location>
    <ligand>
        <name>Mn(2+)</name>
        <dbReference type="ChEBI" id="CHEBI:29035"/>
        <label>2</label>
    </ligand>
</feature>
<keyword evidence="6 10" id="KW-0378">Hydrolase</keyword>
<feature type="binding site" evidence="10">
    <location>
        <position position="211"/>
    </location>
    <ligand>
        <name>Mn(2+)</name>
        <dbReference type="ChEBI" id="CHEBI:29035"/>
        <label>2</label>
    </ligand>
</feature>
<reference evidence="12 13" key="1">
    <citation type="submission" date="2018-05" db="EMBL/GenBank/DDBJ databases">
        <title>Genomic Encyclopedia of Type Strains, Phase IV (KMG-IV): sequencing the most valuable type-strain genomes for metagenomic binning, comparative biology and taxonomic classification.</title>
        <authorList>
            <person name="Goeker M."/>
        </authorList>
    </citation>
    <scope>NUCLEOTIDE SEQUENCE [LARGE SCALE GENOMIC DNA]</scope>
    <source>
        <strain evidence="12 13">DSM 19792</strain>
    </source>
</reference>
<keyword evidence="7 10" id="KW-0443">Lipid metabolism</keyword>
<evidence type="ECO:0000256" key="8">
    <source>
        <dbReference type="ARBA" id="ARBA00023136"/>
    </source>
</evidence>
<dbReference type="EC" id="3.6.1.54" evidence="10"/>
<evidence type="ECO:0000313" key="13">
    <source>
        <dbReference type="Proteomes" id="UP000247792"/>
    </source>
</evidence>
<evidence type="ECO:0000256" key="6">
    <source>
        <dbReference type="ARBA" id="ARBA00022801"/>
    </source>
</evidence>
<feature type="domain" description="Calcineurin-like phosphoesterase" evidence="11">
    <location>
        <begin position="19"/>
        <end position="215"/>
    </location>
</feature>
<comment type="subcellular location">
    <subcellularLocation>
        <location evidence="10">Cell inner membrane</location>
        <topology evidence="10">Peripheral membrane protein</topology>
        <orientation evidence="10">Cytoplasmic side</orientation>
    </subcellularLocation>
</comment>
<dbReference type="PANTHER" id="PTHR34990">
    <property type="entry name" value="UDP-2,3-DIACYLGLUCOSAMINE HYDROLASE-RELATED"/>
    <property type="match status" value="1"/>
</dbReference>
<keyword evidence="9 10" id="KW-0464">Manganese</keyword>
<feature type="binding site" evidence="10">
    <location>
        <begin position="95"/>
        <end position="96"/>
    </location>
    <ligand>
        <name>substrate</name>
    </ligand>
</feature>
<evidence type="ECO:0000256" key="3">
    <source>
        <dbReference type="ARBA" id="ARBA00022519"/>
    </source>
</evidence>
<feature type="binding site" evidence="10">
    <location>
        <position position="180"/>
    </location>
    <ligand>
        <name>substrate</name>
    </ligand>
</feature>
<evidence type="ECO:0000256" key="4">
    <source>
        <dbReference type="ARBA" id="ARBA00022556"/>
    </source>
</evidence>
<feature type="binding site" evidence="10">
    <location>
        <position position="23"/>
    </location>
    <ligand>
        <name>Mn(2+)</name>
        <dbReference type="ChEBI" id="CHEBI:29035"/>
        <label>1</label>
    </ligand>
</feature>
<feature type="binding site" evidence="10">
    <location>
        <position position="183"/>
    </location>
    <ligand>
        <name>substrate</name>
    </ligand>
</feature>
<dbReference type="AlphaFoldDB" id="A0A318JEC7"/>
<feature type="binding site" evidence="10">
    <location>
        <position position="56"/>
    </location>
    <ligand>
        <name>Mn(2+)</name>
        <dbReference type="ChEBI" id="CHEBI:29035"/>
        <label>1</label>
    </ligand>
</feature>
<dbReference type="NCBIfam" id="TIGR01854">
    <property type="entry name" value="lipid_A_lpxH"/>
    <property type="match status" value="1"/>
</dbReference>
<keyword evidence="13" id="KW-1185">Reference proteome</keyword>
<dbReference type="NCBIfam" id="NF003743">
    <property type="entry name" value="PRK05340.1"/>
    <property type="match status" value="1"/>
</dbReference>
<feature type="binding site" evidence="10">
    <location>
        <position position="25"/>
    </location>
    <ligand>
        <name>Mn(2+)</name>
        <dbReference type="ChEBI" id="CHEBI:29035"/>
        <label>1</label>
    </ligand>
</feature>